<evidence type="ECO:0000313" key="1">
    <source>
        <dbReference type="EMBL" id="KAK3740375.1"/>
    </source>
</evidence>
<accession>A0AAE0YCH5</accession>
<organism evidence="1 2">
    <name type="scientific">Elysia crispata</name>
    <name type="common">lettuce slug</name>
    <dbReference type="NCBI Taxonomy" id="231223"/>
    <lineage>
        <taxon>Eukaryota</taxon>
        <taxon>Metazoa</taxon>
        <taxon>Spiralia</taxon>
        <taxon>Lophotrochozoa</taxon>
        <taxon>Mollusca</taxon>
        <taxon>Gastropoda</taxon>
        <taxon>Heterobranchia</taxon>
        <taxon>Euthyneura</taxon>
        <taxon>Panpulmonata</taxon>
        <taxon>Sacoglossa</taxon>
        <taxon>Placobranchoidea</taxon>
        <taxon>Plakobranchidae</taxon>
        <taxon>Elysia</taxon>
    </lineage>
</organism>
<proteinExistence type="predicted"/>
<protein>
    <submittedName>
        <fullName evidence="1">Uncharacterized protein</fullName>
    </submittedName>
</protein>
<name>A0AAE0YCH5_9GAST</name>
<evidence type="ECO:0000313" key="2">
    <source>
        <dbReference type="Proteomes" id="UP001283361"/>
    </source>
</evidence>
<sequence length="210" mass="23110">MNPKFTSTYNLHMISLMFPGSSATSNRKQVTLTSNPLACRSDAIFVCPSGPSTAACQSQTGTLRVWVIPRLRYGTETRLNTLAYTRDAKVVLSNLALFPQPARRERTGCVRMKTWGFTVSVISRQDCCQTRVQTVGRRKAVLYPGILVSHPSVQPSGPREDVTLTDSDTLGGLTNPMFQPRLHQTNLTKNMLGGMTPIPCSNSNNFGKRS</sequence>
<reference evidence="1" key="1">
    <citation type="journal article" date="2023" name="G3 (Bethesda)">
        <title>A reference genome for the long-term kleptoplast-retaining sea slug Elysia crispata morphotype clarki.</title>
        <authorList>
            <person name="Eastman K.E."/>
            <person name="Pendleton A.L."/>
            <person name="Shaikh M.A."/>
            <person name="Suttiyut T."/>
            <person name="Ogas R."/>
            <person name="Tomko P."/>
            <person name="Gavelis G."/>
            <person name="Widhalm J.R."/>
            <person name="Wisecaver J.H."/>
        </authorList>
    </citation>
    <scope>NUCLEOTIDE SEQUENCE</scope>
    <source>
        <strain evidence="1">ECLA1</strain>
    </source>
</reference>
<dbReference type="AlphaFoldDB" id="A0AAE0YCH5"/>
<dbReference type="EMBL" id="JAWDGP010006471">
    <property type="protein sequence ID" value="KAK3740375.1"/>
    <property type="molecule type" value="Genomic_DNA"/>
</dbReference>
<gene>
    <name evidence="1" type="ORF">RRG08_004311</name>
</gene>
<keyword evidence="2" id="KW-1185">Reference proteome</keyword>
<comment type="caution">
    <text evidence="1">The sequence shown here is derived from an EMBL/GenBank/DDBJ whole genome shotgun (WGS) entry which is preliminary data.</text>
</comment>
<dbReference type="Proteomes" id="UP001283361">
    <property type="component" value="Unassembled WGS sequence"/>
</dbReference>